<feature type="transmembrane region" description="Helical" evidence="1">
    <location>
        <begin position="143"/>
        <end position="161"/>
    </location>
</feature>
<dbReference type="GO" id="GO:0004175">
    <property type="term" value="F:endopeptidase activity"/>
    <property type="evidence" value="ECO:0007669"/>
    <property type="project" value="UniProtKB-ARBA"/>
</dbReference>
<feature type="transmembrane region" description="Helical" evidence="1">
    <location>
        <begin position="74"/>
        <end position="97"/>
    </location>
</feature>
<feature type="transmembrane region" description="Helical" evidence="1">
    <location>
        <begin position="182"/>
        <end position="201"/>
    </location>
</feature>
<organism evidence="3 4">
    <name type="scientific">Dinoroseobacter shibae (strain DSM 16493 / NCIMB 14021 / DFL 12)</name>
    <dbReference type="NCBI Taxonomy" id="398580"/>
    <lineage>
        <taxon>Bacteria</taxon>
        <taxon>Pseudomonadati</taxon>
        <taxon>Pseudomonadota</taxon>
        <taxon>Alphaproteobacteria</taxon>
        <taxon>Rhodobacterales</taxon>
        <taxon>Roseobacteraceae</taxon>
        <taxon>Dinoroseobacter</taxon>
    </lineage>
</organism>
<dbReference type="OrthoDB" id="7171777at2"/>
<dbReference type="RefSeq" id="WP_012176812.1">
    <property type="nucleotide sequence ID" value="NC_009952.1"/>
</dbReference>
<evidence type="ECO:0000313" key="3">
    <source>
        <dbReference type="EMBL" id="ABV91879.1"/>
    </source>
</evidence>
<dbReference type="HOGENOM" id="CLU_052492_2_0_5"/>
<feature type="transmembrane region" description="Helical" evidence="1">
    <location>
        <begin position="242"/>
        <end position="264"/>
    </location>
</feature>
<dbReference type="AlphaFoldDB" id="A8LKN6"/>
<dbReference type="STRING" id="398580.Dshi_0130"/>
<keyword evidence="1" id="KW-0812">Transmembrane</keyword>
<gene>
    <name evidence="3" type="primary">abi</name>
    <name evidence="3" type="ordered locus">Dshi_0130</name>
</gene>
<dbReference type="EMBL" id="CP000830">
    <property type="protein sequence ID" value="ABV91879.1"/>
    <property type="molecule type" value="Genomic_DNA"/>
</dbReference>
<proteinExistence type="predicted"/>
<feature type="transmembrane region" description="Helical" evidence="1">
    <location>
        <begin position="118"/>
        <end position="137"/>
    </location>
</feature>
<dbReference type="KEGG" id="dsh:Dshi_0130"/>
<name>A8LKN6_DINSH</name>
<keyword evidence="4" id="KW-1185">Reference proteome</keyword>
<dbReference type="Proteomes" id="UP000006833">
    <property type="component" value="Chromosome"/>
</dbReference>
<dbReference type="GO" id="GO:0080120">
    <property type="term" value="P:CAAX-box protein maturation"/>
    <property type="evidence" value="ECO:0007669"/>
    <property type="project" value="UniProtKB-ARBA"/>
</dbReference>
<feature type="transmembrane region" description="Helical" evidence="1">
    <location>
        <begin position="213"/>
        <end position="230"/>
    </location>
</feature>
<evidence type="ECO:0000256" key="1">
    <source>
        <dbReference type="SAM" id="Phobius"/>
    </source>
</evidence>
<feature type="domain" description="CAAX prenyl protease 2/Lysostaphin resistance protein A-like" evidence="2">
    <location>
        <begin position="150"/>
        <end position="247"/>
    </location>
</feature>
<protein>
    <submittedName>
        <fullName evidence="3">Abortive infection protein</fullName>
    </submittedName>
</protein>
<reference evidence="4" key="1">
    <citation type="journal article" date="2010" name="ISME J.">
        <title>The complete genome sequence of the algal symbiont Dinoroseobacter shibae: a hitchhiker's guide to life in the sea.</title>
        <authorList>
            <person name="Wagner-Dobler I."/>
            <person name="Ballhausen B."/>
            <person name="Berger M."/>
            <person name="Brinkhoff T."/>
            <person name="Buchholz I."/>
            <person name="Bunk B."/>
            <person name="Cypionka H."/>
            <person name="Daniel R."/>
            <person name="Drepper T."/>
            <person name="Gerdts G."/>
            <person name="Hahnke S."/>
            <person name="Han C."/>
            <person name="Jahn D."/>
            <person name="Kalhoefer D."/>
            <person name="Kiss H."/>
            <person name="Klenk H.P."/>
            <person name="Kyrpides N."/>
            <person name="Liebl W."/>
            <person name="Liesegang H."/>
            <person name="Meincke L."/>
            <person name="Pati A."/>
            <person name="Petersen J."/>
            <person name="Piekarski T."/>
            <person name="Pommerenke C."/>
            <person name="Pradella S."/>
            <person name="Pukall R."/>
            <person name="Rabus R."/>
            <person name="Stackebrandt E."/>
            <person name="Thole S."/>
            <person name="Thompson L."/>
            <person name="Tielen P."/>
            <person name="Tomasch J."/>
            <person name="von Jan M."/>
            <person name="Wanphrut N."/>
            <person name="Wichels A."/>
            <person name="Zech H."/>
            <person name="Simon M."/>
        </authorList>
    </citation>
    <scope>NUCLEOTIDE SEQUENCE [LARGE SCALE GENOMIC DNA]</scope>
    <source>
        <strain evidence="4">DSM 16493 / NCIMB 14021 / DFL 12</strain>
    </source>
</reference>
<evidence type="ECO:0000313" key="4">
    <source>
        <dbReference type="Proteomes" id="UP000006833"/>
    </source>
</evidence>
<dbReference type="eggNOG" id="COG1266">
    <property type="taxonomic scope" value="Bacteria"/>
</dbReference>
<dbReference type="Pfam" id="PF02517">
    <property type="entry name" value="Rce1-like"/>
    <property type="match status" value="1"/>
</dbReference>
<feature type="transmembrane region" description="Helical" evidence="1">
    <location>
        <begin position="27"/>
        <end position="54"/>
    </location>
</feature>
<keyword evidence="1" id="KW-0472">Membrane</keyword>
<sequence>MSLSRSLWTPEFDHFTEPARRRAGLGWLVLGCVLVIGIYAASLMGIFGAIGLIGGEGAAAQWLLRVQTAAGPTATLLLLATFGGLVLGLWACLRLVHRRPLGSVIGAREQTARDFRRASVITLAGMGLSLLLFLPGMEILPNLPLGIWVSFLPLALLMIALQTGAEEMLFRGYLQQQLAARFSSPLVWMLLPSALFGAAHYDPTTAGDTALQVALAAGIFGLMAADLTRLTGNIGAAWGMHFANNCMAILGVSVQGTIPGLSLYTTELAISDTAEISVLLWQDMALTLLFYLAIRWVVTR</sequence>
<feature type="transmembrane region" description="Helical" evidence="1">
    <location>
        <begin position="276"/>
        <end position="298"/>
    </location>
</feature>
<accession>A8LKN6</accession>
<dbReference type="InterPro" id="IPR003675">
    <property type="entry name" value="Rce1/LyrA-like_dom"/>
</dbReference>
<keyword evidence="1" id="KW-1133">Transmembrane helix</keyword>
<evidence type="ECO:0000259" key="2">
    <source>
        <dbReference type="Pfam" id="PF02517"/>
    </source>
</evidence>